<sequence>MPGVLFTLPELYQSYKVWVSDNPQLASDVESTVKWISYFIAGRVNNSNVLSELVFSLSNLLVLFNDRIIHHAKNIKTSTGDTLKVWLTVLEYSEVFIEVSARKLWGEKGKWIVIIALQIAKCISRLILLVLHKENIIQNPPVPPLKRNKLAEKEKTSVDPGYSLNSVTFTLKRSGRLIRRISAAPPAQCRSWKPPIHNVDNHENQEDEDENRVPAVRKHLYAEVLYVIKPLMHLGAMGRWGIQAWKPWLVALGVDLLSLHLYKYRLSSTRLSNQKKLELSRRSVALLLYILRSPFYEKYSKDRIQAFLEASSQTIPLVRLVCNPLAQYIPVWQDTYFYTWST</sequence>
<evidence type="ECO:0000256" key="1">
    <source>
        <dbReference type="ARBA" id="ARBA00009505"/>
    </source>
</evidence>
<keyword evidence="3" id="KW-0576">Peroxisome</keyword>
<protein>
    <recommendedName>
        <fullName evidence="2 3">Peroxisomal membrane protein PEX16</fullName>
    </recommendedName>
</protein>
<proteinExistence type="inferred from homology"/>
<evidence type="ECO:0000256" key="2">
    <source>
        <dbReference type="ARBA" id="ARBA00018577"/>
    </source>
</evidence>
<evidence type="ECO:0000256" key="4">
    <source>
        <dbReference type="SAM" id="MobiDB-lite"/>
    </source>
</evidence>
<organism evidence="5 6">
    <name type="scientific">Gryllus longicercus</name>
    <dbReference type="NCBI Taxonomy" id="2509291"/>
    <lineage>
        <taxon>Eukaryota</taxon>
        <taxon>Metazoa</taxon>
        <taxon>Ecdysozoa</taxon>
        <taxon>Arthropoda</taxon>
        <taxon>Hexapoda</taxon>
        <taxon>Insecta</taxon>
        <taxon>Pterygota</taxon>
        <taxon>Neoptera</taxon>
        <taxon>Polyneoptera</taxon>
        <taxon>Orthoptera</taxon>
        <taxon>Ensifera</taxon>
        <taxon>Gryllidea</taxon>
        <taxon>Grylloidea</taxon>
        <taxon>Gryllidae</taxon>
        <taxon>Gryllinae</taxon>
        <taxon>Gryllus</taxon>
    </lineage>
</organism>
<dbReference type="Pfam" id="PF08610">
    <property type="entry name" value="Pex16"/>
    <property type="match status" value="1"/>
</dbReference>
<dbReference type="GO" id="GO:0007031">
    <property type="term" value="P:peroxisome organization"/>
    <property type="evidence" value="ECO:0007669"/>
    <property type="project" value="UniProtKB-KW"/>
</dbReference>
<evidence type="ECO:0000313" key="5">
    <source>
        <dbReference type="EMBL" id="KAK7874449.1"/>
    </source>
</evidence>
<dbReference type="PANTHER" id="PTHR13299">
    <property type="entry name" value="PEROXISOMAL MEMBRANE PROTEIN PEX16"/>
    <property type="match status" value="1"/>
</dbReference>
<dbReference type="PANTHER" id="PTHR13299:SF0">
    <property type="entry name" value="PEROXISOMAL MEMBRANE PROTEIN PEX16"/>
    <property type="match status" value="1"/>
</dbReference>
<keyword evidence="3" id="KW-0962">Peroxisome biogenesis</keyword>
<keyword evidence="6" id="KW-1185">Reference proteome</keyword>
<dbReference type="EMBL" id="JAZDUA010000002">
    <property type="protein sequence ID" value="KAK7874449.1"/>
    <property type="molecule type" value="Genomic_DNA"/>
</dbReference>
<gene>
    <name evidence="5" type="ORF">R5R35_001541</name>
</gene>
<dbReference type="InterPro" id="IPR013919">
    <property type="entry name" value="Pex16"/>
</dbReference>
<dbReference type="Proteomes" id="UP001378592">
    <property type="component" value="Unassembled WGS sequence"/>
</dbReference>
<comment type="subcellular location">
    <subcellularLocation>
        <location evidence="3">Peroxisome membrane</location>
    </subcellularLocation>
</comment>
<comment type="similarity">
    <text evidence="1 3">Belongs to the peroxin-16 family.</text>
</comment>
<dbReference type="AlphaFoldDB" id="A0AAN9WV24"/>
<evidence type="ECO:0000256" key="3">
    <source>
        <dbReference type="RuleBase" id="RU365003"/>
    </source>
</evidence>
<name>A0AAN9WV24_9ORTH</name>
<dbReference type="GO" id="GO:0005778">
    <property type="term" value="C:peroxisomal membrane"/>
    <property type="evidence" value="ECO:0007669"/>
    <property type="project" value="UniProtKB-SubCell"/>
</dbReference>
<reference evidence="5 6" key="1">
    <citation type="submission" date="2024-03" db="EMBL/GenBank/DDBJ databases">
        <title>The genome assembly and annotation of the cricket Gryllus longicercus Weissman &amp; Gray.</title>
        <authorList>
            <person name="Szrajer S."/>
            <person name="Gray D."/>
            <person name="Ylla G."/>
        </authorList>
    </citation>
    <scope>NUCLEOTIDE SEQUENCE [LARGE SCALE GENOMIC DNA]</scope>
    <source>
        <strain evidence="5">DAG 2021-001</strain>
        <tissue evidence="5">Whole body minus gut</tissue>
    </source>
</reference>
<feature type="region of interest" description="Disordered" evidence="4">
    <location>
        <begin position="188"/>
        <end position="211"/>
    </location>
</feature>
<accession>A0AAN9WV24</accession>
<comment type="caution">
    <text evidence="5">The sequence shown here is derived from an EMBL/GenBank/DDBJ whole genome shotgun (WGS) entry which is preliminary data.</text>
</comment>
<evidence type="ECO:0000313" key="6">
    <source>
        <dbReference type="Proteomes" id="UP001378592"/>
    </source>
</evidence>